<name>A0AAN9VN04_9ORTH</name>
<evidence type="ECO:0000256" key="11">
    <source>
        <dbReference type="SAM" id="MobiDB-lite"/>
    </source>
</evidence>
<keyword evidence="7" id="KW-0966">Cell projection</keyword>
<dbReference type="FunFam" id="1.10.418.50:FF:000001">
    <property type="entry name" value="TRAF3-interacting protein 1 isoform X1"/>
    <property type="match status" value="1"/>
</dbReference>
<comment type="similarity">
    <text evidence="8">Belongs to the TRAF3IP1 family.</text>
</comment>
<dbReference type="Pfam" id="PF10243">
    <property type="entry name" value="MIP-T3"/>
    <property type="match status" value="1"/>
</dbReference>
<feature type="domain" description="TRAF3-interacting protein 1 N-terminal" evidence="12">
    <location>
        <begin position="9"/>
        <end position="118"/>
    </location>
</feature>
<dbReference type="Proteomes" id="UP001378592">
    <property type="component" value="Unassembled WGS sequence"/>
</dbReference>
<dbReference type="InterPro" id="IPR041476">
    <property type="entry name" value="TRAF3IP1_C"/>
</dbReference>
<dbReference type="GO" id="GO:0048513">
    <property type="term" value="P:animal organ development"/>
    <property type="evidence" value="ECO:0007669"/>
    <property type="project" value="UniProtKB-ARBA"/>
</dbReference>
<dbReference type="GO" id="GO:0005930">
    <property type="term" value="C:axoneme"/>
    <property type="evidence" value="ECO:0007669"/>
    <property type="project" value="UniProtKB-SubCell"/>
</dbReference>
<dbReference type="AlphaFoldDB" id="A0AAN9VN04"/>
<keyword evidence="15" id="KW-1185">Reference proteome</keyword>
<feature type="compositionally biased region" description="Low complexity" evidence="11">
    <location>
        <begin position="360"/>
        <end position="379"/>
    </location>
</feature>
<gene>
    <name evidence="14" type="ORF">R5R35_012364</name>
</gene>
<evidence type="ECO:0000313" key="14">
    <source>
        <dbReference type="EMBL" id="KAK7865237.1"/>
    </source>
</evidence>
<dbReference type="GO" id="GO:0008017">
    <property type="term" value="F:microtubule binding"/>
    <property type="evidence" value="ECO:0007669"/>
    <property type="project" value="InterPro"/>
</dbReference>
<comment type="caution">
    <text evidence="14">The sequence shown here is derived from an EMBL/GenBank/DDBJ whole genome shotgun (WGS) entry which is preliminary data.</text>
</comment>
<evidence type="ECO:0000256" key="9">
    <source>
        <dbReference type="ARBA" id="ARBA00070492"/>
    </source>
</evidence>
<feature type="compositionally biased region" description="Basic and acidic residues" evidence="11">
    <location>
        <begin position="163"/>
        <end position="175"/>
    </location>
</feature>
<evidence type="ECO:0000256" key="8">
    <source>
        <dbReference type="ARBA" id="ARBA00043971"/>
    </source>
</evidence>
<proteinExistence type="inferred from homology"/>
<feature type="domain" description="TRAF3-interacting protein 1 C-terminal" evidence="13">
    <location>
        <begin position="444"/>
        <end position="599"/>
    </location>
</feature>
<dbReference type="GO" id="GO:0048731">
    <property type="term" value="P:system development"/>
    <property type="evidence" value="ECO:0007669"/>
    <property type="project" value="UniProtKB-ARBA"/>
</dbReference>
<feature type="compositionally biased region" description="Basic and acidic residues" evidence="11">
    <location>
        <begin position="185"/>
        <end position="203"/>
    </location>
</feature>
<dbReference type="Pfam" id="PF17749">
    <property type="entry name" value="MIP-T3_C"/>
    <property type="match status" value="1"/>
</dbReference>
<accession>A0AAN9VN04</accession>
<evidence type="ECO:0000256" key="2">
    <source>
        <dbReference type="ARBA" id="ARBA00004430"/>
    </source>
</evidence>
<dbReference type="PANTHER" id="PTHR31363">
    <property type="entry name" value="TRAF3-INTERACTING PROTEIN 1"/>
    <property type="match status" value="1"/>
</dbReference>
<dbReference type="GO" id="GO:0042073">
    <property type="term" value="P:intraciliary transport"/>
    <property type="evidence" value="ECO:0007669"/>
    <property type="project" value="TreeGrafter"/>
</dbReference>
<feature type="compositionally biased region" description="Basic and acidic residues" evidence="11">
    <location>
        <begin position="380"/>
        <end position="392"/>
    </location>
</feature>
<evidence type="ECO:0000259" key="12">
    <source>
        <dbReference type="Pfam" id="PF10243"/>
    </source>
</evidence>
<reference evidence="14 15" key="1">
    <citation type="submission" date="2024-03" db="EMBL/GenBank/DDBJ databases">
        <title>The genome assembly and annotation of the cricket Gryllus longicercus Weissman &amp; Gray.</title>
        <authorList>
            <person name="Szrajer S."/>
            <person name="Gray D."/>
            <person name="Ylla G."/>
        </authorList>
    </citation>
    <scope>NUCLEOTIDE SEQUENCE [LARGE SCALE GENOMIC DNA]</scope>
    <source>
        <strain evidence="14">DAG 2021-001</strain>
        <tissue evidence="14">Whole body minus gut</tissue>
    </source>
</reference>
<evidence type="ECO:0000256" key="7">
    <source>
        <dbReference type="ARBA" id="ARBA00023273"/>
    </source>
</evidence>
<evidence type="ECO:0000256" key="4">
    <source>
        <dbReference type="ARBA" id="ARBA00022794"/>
    </source>
</evidence>
<dbReference type="EMBL" id="JAZDUA010000182">
    <property type="protein sequence ID" value="KAK7865237.1"/>
    <property type="molecule type" value="Genomic_DNA"/>
</dbReference>
<dbReference type="GO" id="GO:0070507">
    <property type="term" value="P:regulation of microtubule cytoskeleton organization"/>
    <property type="evidence" value="ECO:0007669"/>
    <property type="project" value="TreeGrafter"/>
</dbReference>
<dbReference type="InterPro" id="IPR042576">
    <property type="entry name" value="TRAF3IP1_N_sf"/>
</dbReference>
<organism evidence="14 15">
    <name type="scientific">Gryllus longicercus</name>
    <dbReference type="NCBI Taxonomy" id="2509291"/>
    <lineage>
        <taxon>Eukaryota</taxon>
        <taxon>Metazoa</taxon>
        <taxon>Ecdysozoa</taxon>
        <taxon>Arthropoda</taxon>
        <taxon>Hexapoda</taxon>
        <taxon>Insecta</taxon>
        <taxon>Pterygota</taxon>
        <taxon>Neoptera</taxon>
        <taxon>Polyneoptera</taxon>
        <taxon>Orthoptera</taxon>
        <taxon>Ensifera</taxon>
        <taxon>Gryllidea</taxon>
        <taxon>Grylloidea</taxon>
        <taxon>Gryllidae</taxon>
        <taxon>Gryllinae</taxon>
        <taxon>Gryllus</taxon>
    </lineage>
</organism>
<evidence type="ECO:0000256" key="1">
    <source>
        <dbReference type="ARBA" id="ARBA00004120"/>
    </source>
</evidence>
<keyword evidence="3" id="KW-0963">Cytoplasm</keyword>
<dbReference type="PANTHER" id="PTHR31363:SF0">
    <property type="entry name" value="TRAF3-INTERACTING PROTEIN 1"/>
    <property type="match status" value="1"/>
</dbReference>
<dbReference type="InterPro" id="IPR040468">
    <property type="entry name" value="TRAF3IP1_N"/>
</dbReference>
<dbReference type="GO" id="GO:0060271">
    <property type="term" value="P:cilium assembly"/>
    <property type="evidence" value="ECO:0007669"/>
    <property type="project" value="TreeGrafter"/>
</dbReference>
<evidence type="ECO:0000259" key="13">
    <source>
        <dbReference type="Pfam" id="PF17749"/>
    </source>
</evidence>
<feature type="compositionally biased region" description="Basic and acidic residues" evidence="11">
    <location>
        <begin position="123"/>
        <end position="151"/>
    </location>
</feature>
<dbReference type="GO" id="GO:0030992">
    <property type="term" value="C:intraciliary transport particle B"/>
    <property type="evidence" value="ECO:0007669"/>
    <property type="project" value="TreeGrafter"/>
</dbReference>
<sequence length="610" mass="67902">MGDDIKPDVIKKTQESLGKYIKKPPLTEKLLKKPPFRFLHDIITNVIRETGFLEGIFTSEELNHENVKDRESKITFLQKAIDAVKSITGIQLTARPSKIVAGHEPAKTNEFLQAIGKALEKKLDSRDYAAKPSKPEKTGKTKSTHKEEGTKIKSKTSNPVKSHARDKSKSKDSTKKKSSGTPNEKNSKTPKETEQQETKKSEVELPAAKEAPNNKKSNNIEDEHKVSSSPHPPTLSTNDQEPVPSLSIPSSPKVLQSHSKQLDEKDQKNEIQEDTAVNQVLSASPKKISPHEQQSASPKKASPHERKKKSAKVNDTQLDVSRDPNATDADRKEAATPAEIGVFGSKTIGSDIPETPSAQRITSARPRTARPASARPAAPRIRDRGEVIIPEEPRQAVGKVNVITDSESVKEQDEFENFVVEETPLIASLDQDTPTAPAIPTSGDQGQHGHLVAQILETQKELEDDSQFSFGDKDKHTKRVEIEWESGQRREKEIASKEVDRLRTSIQTLTRAANPLGKLMDFLQEDVDAMQRELELWKTTNEQLQVELLEEQSLTEESVEPMKIHLERLQQSISEKLDEISALKATILRNDIKIQKLVTAGFVQKSDVFA</sequence>
<dbReference type="Gene3D" id="1.10.418.50">
    <property type="entry name" value="Microtubule-binding protein MIP-T3"/>
    <property type="match status" value="1"/>
</dbReference>
<dbReference type="GO" id="GO:0036064">
    <property type="term" value="C:ciliary basal body"/>
    <property type="evidence" value="ECO:0007669"/>
    <property type="project" value="TreeGrafter"/>
</dbReference>
<evidence type="ECO:0000256" key="5">
    <source>
        <dbReference type="ARBA" id="ARBA00023054"/>
    </source>
</evidence>
<feature type="region of interest" description="Disordered" evidence="11">
    <location>
        <begin position="123"/>
        <end position="392"/>
    </location>
</feature>
<evidence type="ECO:0000256" key="3">
    <source>
        <dbReference type="ARBA" id="ARBA00022490"/>
    </source>
</evidence>
<evidence type="ECO:0000313" key="15">
    <source>
        <dbReference type="Proteomes" id="UP001378592"/>
    </source>
</evidence>
<protein>
    <recommendedName>
        <fullName evidence="9">TRAF3-interacting protein 1</fullName>
    </recommendedName>
</protein>
<feature type="coiled-coil region" evidence="10">
    <location>
        <begin position="492"/>
        <end position="586"/>
    </location>
</feature>
<evidence type="ECO:0000256" key="10">
    <source>
        <dbReference type="SAM" id="Coils"/>
    </source>
</evidence>
<evidence type="ECO:0000256" key="6">
    <source>
        <dbReference type="ARBA" id="ARBA00023212"/>
    </source>
</evidence>
<comment type="subcellular location">
    <subcellularLocation>
        <location evidence="2">Cytoplasm</location>
        <location evidence="2">Cytoskeleton</location>
        <location evidence="2">Cilium axoneme</location>
    </subcellularLocation>
    <subcellularLocation>
        <location evidence="1">Cytoplasm</location>
        <location evidence="1">Cytoskeleton</location>
        <location evidence="1">Cilium basal body</location>
    </subcellularLocation>
</comment>
<feature type="compositionally biased region" description="Polar residues" evidence="11">
    <location>
        <begin position="247"/>
        <end position="259"/>
    </location>
</feature>
<keyword evidence="4" id="KW-0970">Cilium biogenesis/degradation</keyword>
<keyword evidence="6" id="KW-0206">Cytoskeleton</keyword>
<feature type="compositionally biased region" description="Basic and acidic residues" evidence="11">
    <location>
        <begin position="260"/>
        <end position="271"/>
    </location>
</feature>
<dbReference type="InterPro" id="IPR018799">
    <property type="entry name" value="TRAF3IP1"/>
</dbReference>
<keyword evidence="5 10" id="KW-0175">Coiled coil</keyword>